<protein>
    <submittedName>
        <fullName evidence="2">TIM barrel protein</fullName>
    </submittedName>
</protein>
<dbReference type="InterPro" id="IPR013022">
    <property type="entry name" value="Xyl_isomerase-like_TIM-brl"/>
</dbReference>
<dbReference type="PANTHER" id="PTHR12110:SF48">
    <property type="entry name" value="BLL3656 PROTEIN"/>
    <property type="match status" value="1"/>
</dbReference>
<dbReference type="InterPro" id="IPR050312">
    <property type="entry name" value="IolE/XylAMocC-like"/>
</dbReference>
<dbReference type="Pfam" id="PF01261">
    <property type="entry name" value="AP_endonuc_2"/>
    <property type="match status" value="1"/>
</dbReference>
<dbReference type="OrthoDB" id="9072761at2"/>
<dbReference type="AlphaFoldDB" id="A0A6L8VLX1"/>
<gene>
    <name evidence="2" type="ORF">GS660_15710</name>
</gene>
<keyword evidence="3" id="KW-1185">Reference proteome</keyword>
<organism evidence="2 3">
    <name type="scientific">Frigidibacter albus</name>
    <dbReference type="NCBI Taxonomy" id="1465486"/>
    <lineage>
        <taxon>Bacteria</taxon>
        <taxon>Pseudomonadati</taxon>
        <taxon>Pseudomonadota</taxon>
        <taxon>Alphaproteobacteria</taxon>
        <taxon>Rhodobacterales</taxon>
        <taxon>Paracoccaceae</taxon>
        <taxon>Frigidibacter</taxon>
    </lineage>
</organism>
<dbReference type="SUPFAM" id="SSF51658">
    <property type="entry name" value="Xylose isomerase-like"/>
    <property type="match status" value="1"/>
</dbReference>
<dbReference type="Gene3D" id="3.20.20.150">
    <property type="entry name" value="Divalent-metal-dependent TIM barrel enzymes"/>
    <property type="match status" value="1"/>
</dbReference>
<name>A0A6L8VLX1_9RHOB</name>
<reference evidence="2 3" key="1">
    <citation type="submission" date="2020-01" db="EMBL/GenBank/DDBJ databases">
        <title>Frigidibacter albus SP32T (=CGMCC 1.13995T).</title>
        <authorList>
            <person name="Liao X."/>
        </authorList>
    </citation>
    <scope>NUCLEOTIDE SEQUENCE [LARGE SCALE GENOMIC DNA]</scope>
    <source>
        <strain evidence="2 3">SP32</strain>
    </source>
</reference>
<dbReference type="RefSeq" id="WP_161347921.1">
    <property type="nucleotide sequence ID" value="NZ_BMGW01000010.1"/>
</dbReference>
<feature type="domain" description="Xylose isomerase-like TIM barrel" evidence="1">
    <location>
        <begin position="26"/>
        <end position="251"/>
    </location>
</feature>
<accession>A0A6L8VLX1</accession>
<proteinExistence type="predicted"/>
<sequence length="276" mass="29598">MTPTSAVTPISLAHLTVIDLPPPQMVRLAARLGYDRVGLRLIRVTDTSPGYPLHEDPAALRETLAALQDTGITVGDIEFIRLTPDFRPDAFTAFLATGAALGARHVICAPYDDDHARLSANLAAFQTLARPYGLTCALEFFPWTSVPDLATARQVVERTGMEEIGILVDTLHFDRSGSALADLESLPPSRLPFLHLCDAAVHPPYSTEDLLHTGRAERLPPGEGQIDLAAILARLPRGLPVALEVPMTALQAERGSAEVAARVLAAARRLLASAGR</sequence>
<comment type="caution">
    <text evidence="2">The sequence shown here is derived from an EMBL/GenBank/DDBJ whole genome shotgun (WGS) entry which is preliminary data.</text>
</comment>
<dbReference type="EMBL" id="WWNR01000010">
    <property type="protein sequence ID" value="MZQ90542.1"/>
    <property type="molecule type" value="Genomic_DNA"/>
</dbReference>
<evidence type="ECO:0000313" key="2">
    <source>
        <dbReference type="EMBL" id="MZQ90542.1"/>
    </source>
</evidence>
<dbReference type="PANTHER" id="PTHR12110">
    <property type="entry name" value="HYDROXYPYRUVATE ISOMERASE"/>
    <property type="match status" value="1"/>
</dbReference>
<evidence type="ECO:0000259" key="1">
    <source>
        <dbReference type="Pfam" id="PF01261"/>
    </source>
</evidence>
<dbReference type="InterPro" id="IPR036237">
    <property type="entry name" value="Xyl_isomerase-like_sf"/>
</dbReference>
<evidence type="ECO:0000313" key="3">
    <source>
        <dbReference type="Proteomes" id="UP000477083"/>
    </source>
</evidence>
<dbReference type="Proteomes" id="UP000477083">
    <property type="component" value="Unassembled WGS sequence"/>
</dbReference>